<feature type="compositionally biased region" description="Basic residues" evidence="1">
    <location>
        <begin position="144"/>
        <end position="153"/>
    </location>
</feature>
<accession>A0A1X0NQJ4</accession>
<protein>
    <submittedName>
        <fullName evidence="2">Uncharacterized protein</fullName>
    </submittedName>
</protein>
<evidence type="ECO:0000313" key="2">
    <source>
        <dbReference type="EMBL" id="ORC86871.1"/>
    </source>
</evidence>
<name>A0A1X0NQJ4_9TRYP</name>
<keyword evidence="3" id="KW-1185">Reference proteome</keyword>
<dbReference type="AlphaFoldDB" id="A0A1X0NQJ4"/>
<feature type="compositionally biased region" description="Low complexity" evidence="1">
    <location>
        <begin position="154"/>
        <end position="163"/>
    </location>
</feature>
<feature type="region of interest" description="Disordered" evidence="1">
    <location>
        <begin position="1"/>
        <end position="24"/>
    </location>
</feature>
<evidence type="ECO:0000313" key="3">
    <source>
        <dbReference type="Proteomes" id="UP000192257"/>
    </source>
</evidence>
<dbReference type="EMBL" id="NBCO01000025">
    <property type="protein sequence ID" value="ORC86871.1"/>
    <property type="molecule type" value="Genomic_DNA"/>
</dbReference>
<sequence>MPQLNGKDKKPKSKKKKQPKIPPDLDELYIQSLDETHYISKSQRESITAAYMQRIDTAIKAFTIAQPPIETATLLEREEKISKEILAQIPMVAVPHIVRAVGLNPTTQQVLQIGWLVFAGLPQREEEKQQQQQQEQEKEDTQQKGKKKKKKSITGKNKNTTKTKGTEGTKVDGSPDSESAVRQMVVDTTRDMQLEEAMRAALSPDSVDTIPISTSTVIPTSGNATVTVTTGPSNVVYDAPLMADRQKLETLLLRILHTGLLVYDPLLTGHLPAAIVHPRRIVTLVRRGTQETIDDVFDALWVASRRYRCPDGTRYISTSELQHAMETTDAALAGVETALTSQELEAFLHFVCDTGIDQVREDTFALAAMCGC</sequence>
<gene>
    <name evidence="2" type="ORF">TM35_000251670</name>
</gene>
<comment type="caution">
    <text evidence="2">The sequence shown here is derived from an EMBL/GenBank/DDBJ whole genome shotgun (WGS) entry which is preliminary data.</text>
</comment>
<feature type="compositionally biased region" description="Basic residues" evidence="1">
    <location>
        <begin position="9"/>
        <end position="19"/>
    </location>
</feature>
<reference evidence="2 3" key="1">
    <citation type="submission" date="2017-03" db="EMBL/GenBank/DDBJ databases">
        <title>An alternative strategy for trypanosome survival in the mammalian bloodstream revealed through genome and transcriptome analysis of the ubiquitous bovine parasite Trypanosoma (Megatrypanum) theileri.</title>
        <authorList>
            <person name="Kelly S."/>
            <person name="Ivens A."/>
            <person name="Mott A."/>
            <person name="O'Neill E."/>
            <person name="Emms D."/>
            <person name="Macleod O."/>
            <person name="Voorheis P."/>
            <person name="Matthews J."/>
            <person name="Matthews K."/>
            <person name="Carrington M."/>
        </authorList>
    </citation>
    <scope>NUCLEOTIDE SEQUENCE [LARGE SCALE GENOMIC DNA]</scope>
    <source>
        <strain evidence="2">Edinburgh</strain>
    </source>
</reference>
<organism evidence="2 3">
    <name type="scientific">Trypanosoma theileri</name>
    <dbReference type="NCBI Taxonomy" id="67003"/>
    <lineage>
        <taxon>Eukaryota</taxon>
        <taxon>Discoba</taxon>
        <taxon>Euglenozoa</taxon>
        <taxon>Kinetoplastea</taxon>
        <taxon>Metakinetoplastina</taxon>
        <taxon>Trypanosomatida</taxon>
        <taxon>Trypanosomatidae</taxon>
        <taxon>Trypanosoma</taxon>
    </lineage>
</organism>
<feature type="compositionally biased region" description="Basic and acidic residues" evidence="1">
    <location>
        <begin position="127"/>
        <end position="143"/>
    </location>
</feature>
<evidence type="ECO:0000256" key="1">
    <source>
        <dbReference type="SAM" id="MobiDB-lite"/>
    </source>
</evidence>
<dbReference type="GeneID" id="39987538"/>
<dbReference type="Proteomes" id="UP000192257">
    <property type="component" value="Unassembled WGS sequence"/>
</dbReference>
<proteinExistence type="predicted"/>
<dbReference type="OrthoDB" id="262579at2759"/>
<dbReference type="VEuPathDB" id="TriTrypDB:TM35_000251670"/>
<feature type="region of interest" description="Disordered" evidence="1">
    <location>
        <begin position="127"/>
        <end position="181"/>
    </location>
</feature>
<dbReference type="RefSeq" id="XP_028880937.1">
    <property type="nucleotide sequence ID" value="XM_029027758.1"/>
</dbReference>